<reference evidence="7 8" key="1">
    <citation type="journal article" date="2015" name="Proc. Natl. Acad. Sci. U.S.A.">
        <title>The resurrection genome of Boea hygrometrica: A blueprint for survival of dehydration.</title>
        <authorList>
            <person name="Xiao L."/>
            <person name="Yang G."/>
            <person name="Zhang L."/>
            <person name="Yang X."/>
            <person name="Zhao S."/>
            <person name="Ji Z."/>
            <person name="Zhou Q."/>
            <person name="Hu M."/>
            <person name="Wang Y."/>
            <person name="Chen M."/>
            <person name="Xu Y."/>
            <person name="Jin H."/>
            <person name="Xiao X."/>
            <person name="Hu G."/>
            <person name="Bao F."/>
            <person name="Hu Y."/>
            <person name="Wan P."/>
            <person name="Li L."/>
            <person name="Deng X."/>
            <person name="Kuang T."/>
            <person name="Xiang C."/>
            <person name="Zhu J.K."/>
            <person name="Oliver M.J."/>
            <person name="He Y."/>
        </authorList>
    </citation>
    <scope>NUCLEOTIDE SEQUENCE [LARGE SCALE GENOMIC DNA]</scope>
    <source>
        <strain evidence="8">cv. XS01</strain>
    </source>
</reference>
<dbReference type="GO" id="GO:0098542">
    <property type="term" value="P:defense response to other organism"/>
    <property type="evidence" value="ECO:0007669"/>
    <property type="project" value="UniProtKB-ARBA"/>
</dbReference>
<dbReference type="FunFam" id="3.40.33.10:FF:000006">
    <property type="entry name" value="Putative pathogenesis-related protein 1"/>
    <property type="match status" value="1"/>
</dbReference>
<keyword evidence="3" id="KW-0611">Plant defense</keyword>
<feature type="domain" description="SCP" evidence="6">
    <location>
        <begin position="11"/>
        <end position="141"/>
    </location>
</feature>
<dbReference type="Pfam" id="PF00188">
    <property type="entry name" value="CAP"/>
    <property type="match status" value="1"/>
</dbReference>
<dbReference type="Gene3D" id="3.40.33.10">
    <property type="entry name" value="CAP"/>
    <property type="match status" value="1"/>
</dbReference>
<keyword evidence="5" id="KW-0568">Pathogenesis-related protein</keyword>
<protein>
    <submittedName>
        <fullName evidence="7">Pathogenesis-related protein</fullName>
    </submittedName>
</protein>
<dbReference type="OrthoDB" id="337038at2759"/>
<evidence type="ECO:0000313" key="8">
    <source>
        <dbReference type="Proteomes" id="UP000250235"/>
    </source>
</evidence>
<accession>A0A2Z7APK8</accession>
<evidence type="ECO:0000313" key="7">
    <source>
        <dbReference type="EMBL" id="KZV23376.1"/>
    </source>
</evidence>
<sequence>MLNHYYGEAQNSPQDYLKAHNAARSEVGVQPMTWDENVAAYAHEYASQNAGDCELVHSYGPYGENLAEGSVELTGTDAVSLWIGEKPNYDHASNSCTGGVCGHYTQVVWNDSVRLGCGRVQCENGGWYVSCNYDPPGNVEGQSPF</sequence>
<dbReference type="InterPro" id="IPR014044">
    <property type="entry name" value="CAP_dom"/>
</dbReference>
<keyword evidence="4" id="KW-1015">Disulfide bond</keyword>
<dbReference type="SMART" id="SM00198">
    <property type="entry name" value="SCP"/>
    <property type="match status" value="1"/>
</dbReference>
<name>A0A2Z7APK8_9LAMI</name>
<dbReference type="PANTHER" id="PTHR10334">
    <property type="entry name" value="CYSTEINE-RICH SECRETORY PROTEIN-RELATED"/>
    <property type="match status" value="1"/>
</dbReference>
<dbReference type="PROSITE" id="PS01009">
    <property type="entry name" value="CRISP_1"/>
    <property type="match status" value="1"/>
</dbReference>
<evidence type="ECO:0000256" key="3">
    <source>
        <dbReference type="ARBA" id="ARBA00022821"/>
    </source>
</evidence>
<dbReference type="InterPro" id="IPR001283">
    <property type="entry name" value="CRISP-related"/>
</dbReference>
<dbReference type="PRINTS" id="PR00837">
    <property type="entry name" value="V5TPXLIKE"/>
</dbReference>
<dbReference type="GO" id="GO:0005576">
    <property type="term" value="C:extracellular region"/>
    <property type="evidence" value="ECO:0007669"/>
    <property type="project" value="InterPro"/>
</dbReference>
<dbReference type="InterPro" id="IPR035940">
    <property type="entry name" value="CAP_sf"/>
</dbReference>
<gene>
    <name evidence="7" type="ORF">F511_35195</name>
</gene>
<evidence type="ECO:0000256" key="5">
    <source>
        <dbReference type="ARBA" id="ARBA00023265"/>
    </source>
</evidence>
<dbReference type="Proteomes" id="UP000250235">
    <property type="component" value="Unassembled WGS sequence"/>
</dbReference>
<evidence type="ECO:0000259" key="6">
    <source>
        <dbReference type="SMART" id="SM00198"/>
    </source>
</evidence>
<dbReference type="PROSITE" id="PS01010">
    <property type="entry name" value="CRISP_2"/>
    <property type="match status" value="1"/>
</dbReference>
<dbReference type="SUPFAM" id="SSF55797">
    <property type="entry name" value="PR-1-like"/>
    <property type="match status" value="1"/>
</dbReference>
<evidence type="ECO:0000256" key="4">
    <source>
        <dbReference type="ARBA" id="ARBA00023157"/>
    </source>
</evidence>
<dbReference type="CDD" id="cd05381">
    <property type="entry name" value="CAP_PR-1"/>
    <property type="match status" value="1"/>
</dbReference>
<keyword evidence="8" id="KW-1185">Reference proteome</keyword>
<evidence type="ECO:0000256" key="1">
    <source>
        <dbReference type="ARBA" id="ARBA00009923"/>
    </source>
</evidence>
<dbReference type="EMBL" id="KV013700">
    <property type="protein sequence ID" value="KZV23376.1"/>
    <property type="molecule type" value="Genomic_DNA"/>
</dbReference>
<evidence type="ECO:0000256" key="2">
    <source>
        <dbReference type="ARBA" id="ARBA00022729"/>
    </source>
</evidence>
<organism evidence="7 8">
    <name type="scientific">Dorcoceras hygrometricum</name>
    <dbReference type="NCBI Taxonomy" id="472368"/>
    <lineage>
        <taxon>Eukaryota</taxon>
        <taxon>Viridiplantae</taxon>
        <taxon>Streptophyta</taxon>
        <taxon>Embryophyta</taxon>
        <taxon>Tracheophyta</taxon>
        <taxon>Spermatophyta</taxon>
        <taxon>Magnoliopsida</taxon>
        <taxon>eudicotyledons</taxon>
        <taxon>Gunneridae</taxon>
        <taxon>Pentapetalae</taxon>
        <taxon>asterids</taxon>
        <taxon>lamiids</taxon>
        <taxon>Lamiales</taxon>
        <taxon>Gesneriaceae</taxon>
        <taxon>Didymocarpoideae</taxon>
        <taxon>Trichosporeae</taxon>
        <taxon>Loxocarpinae</taxon>
        <taxon>Dorcoceras</taxon>
    </lineage>
</organism>
<dbReference type="InterPro" id="IPR018244">
    <property type="entry name" value="Allrgn_V5/Tpx1_CS"/>
</dbReference>
<keyword evidence="2" id="KW-0732">Signal</keyword>
<comment type="similarity">
    <text evidence="1">Belongs to the CRISP family.</text>
</comment>
<dbReference type="AlphaFoldDB" id="A0A2Z7APK8"/>
<proteinExistence type="inferred from homology"/>